<feature type="compositionally biased region" description="Polar residues" evidence="1">
    <location>
        <begin position="172"/>
        <end position="184"/>
    </location>
</feature>
<dbReference type="AlphaFoldDB" id="A0A8D8BBA5"/>
<dbReference type="EMBL" id="HBUE01064763">
    <property type="protein sequence ID" value="CAG6470212.1"/>
    <property type="molecule type" value="Transcribed_RNA"/>
</dbReference>
<evidence type="ECO:0000313" key="2">
    <source>
        <dbReference type="EMBL" id="CAG6470212.1"/>
    </source>
</evidence>
<evidence type="ECO:0000256" key="1">
    <source>
        <dbReference type="SAM" id="MobiDB-lite"/>
    </source>
</evidence>
<accession>A0A8D8BBA5</accession>
<feature type="compositionally biased region" description="Polar residues" evidence="1">
    <location>
        <begin position="142"/>
        <end position="156"/>
    </location>
</feature>
<protein>
    <submittedName>
        <fullName evidence="2">(northern house mosquito) hypothetical protein</fullName>
    </submittedName>
</protein>
<dbReference type="EMBL" id="HBUE01064764">
    <property type="protein sequence ID" value="CAG6470214.1"/>
    <property type="molecule type" value="Transcribed_RNA"/>
</dbReference>
<feature type="region of interest" description="Disordered" evidence="1">
    <location>
        <begin position="90"/>
        <end position="184"/>
    </location>
</feature>
<feature type="compositionally biased region" description="Polar residues" evidence="1">
    <location>
        <begin position="93"/>
        <end position="102"/>
    </location>
</feature>
<sequence>MARRQGPSTVLLRHAQFTDHRHTHHLQPTDLHHVQFMAHLPQLRLQFMDLLHDQLLHHRHLTDLPLTTHLHQSTTPRHLLHRTDLQPRPTTHLLRSSSKLQCSSPLPPSNPLLLDQSTKLPRSFRPTHHHHHLNTITNPNPIRSTAHPSSRLRCSTPQPPHPLPSPPRNTDHPSSTSITTSSRW</sequence>
<reference evidence="2" key="1">
    <citation type="submission" date="2021-05" db="EMBL/GenBank/DDBJ databases">
        <authorList>
            <person name="Alioto T."/>
            <person name="Alioto T."/>
            <person name="Gomez Garrido J."/>
        </authorList>
    </citation>
    <scope>NUCLEOTIDE SEQUENCE</scope>
</reference>
<feature type="compositionally biased region" description="Pro residues" evidence="1">
    <location>
        <begin position="157"/>
        <end position="167"/>
    </location>
</feature>
<name>A0A8D8BBA5_CULPI</name>
<organism evidence="2">
    <name type="scientific">Culex pipiens</name>
    <name type="common">House mosquito</name>
    <dbReference type="NCBI Taxonomy" id="7175"/>
    <lineage>
        <taxon>Eukaryota</taxon>
        <taxon>Metazoa</taxon>
        <taxon>Ecdysozoa</taxon>
        <taxon>Arthropoda</taxon>
        <taxon>Hexapoda</taxon>
        <taxon>Insecta</taxon>
        <taxon>Pterygota</taxon>
        <taxon>Neoptera</taxon>
        <taxon>Endopterygota</taxon>
        <taxon>Diptera</taxon>
        <taxon>Nematocera</taxon>
        <taxon>Culicoidea</taxon>
        <taxon>Culicidae</taxon>
        <taxon>Culicinae</taxon>
        <taxon>Culicini</taxon>
        <taxon>Culex</taxon>
        <taxon>Culex</taxon>
    </lineage>
</organism>
<proteinExistence type="predicted"/>